<dbReference type="GO" id="GO:0005524">
    <property type="term" value="F:ATP binding"/>
    <property type="evidence" value="ECO:0007669"/>
    <property type="project" value="UniProtKB-KW"/>
</dbReference>
<sequence>VPRTRPPVITLDGPAGSGKTSTAQAVARRLGFRHLDSGALYRALTFALLKEGVPEQEWATLKAQQLTELNVEIEVEGDVVNIYHDGVLLTSDLRSTEVTASVSAVAGLPAVRDWLLDVQRSVGAHGNLVADGRDMGTVVFPDADVKIFLVASLEERARRRLLQDHGREPAEAEVQEEARRIEQRDNTDSSRSHSPLRRPEHALEVDTTGLPFDDQVSLIMRQVQDLTPL</sequence>
<evidence type="ECO:0000256" key="1">
    <source>
        <dbReference type="ARBA" id="ARBA00009427"/>
    </source>
</evidence>
<dbReference type="NCBIfam" id="TIGR00017">
    <property type="entry name" value="cmk"/>
    <property type="match status" value="1"/>
</dbReference>
<evidence type="ECO:0000256" key="4">
    <source>
        <dbReference type="ARBA" id="ARBA00022741"/>
    </source>
</evidence>
<proteinExistence type="inferred from homology"/>
<evidence type="ECO:0000313" key="11">
    <source>
        <dbReference type="EMBL" id="SUZ66079.1"/>
    </source>
</evidence>
<evidence type="ECO:0000256" key="3">
    <source>
        <dbReference type="ARBA" id="ARBA00022679"/>
    </source>
</evidence>
<evidence type="ECO:0000256" key="2">
    <source>
        <dbReference type="ARBA" id="ARBA00012906"/>
    </source>
</evidence>
<reference evidence="11" key="1">
    <citation type="submission" date="2018-05" db="EMBL/GenBank/DDBJ databases">
        <authorList>
            <person name="Lanie J.A."/>
            <person name="Ng W.-L."/>
            <person name="Kazmierczak K.M."/>
            <person name="Andrzejewski T.M."/>
            <person name="Davidsen T.M."/>
            <person name="Wayne K.J."/>
            <person name="Tettelin H."/>
            <person name="Glass J.I."/>
            <person name="Rusch D."/>
            <person name="Podicherti R."/>
            <person name="Tsui H.-C.T."/>
            <person name="Winkler M.E."/>
        </authorList>
    </citation>
    <scope>NUCLEOTIDE SEQUENCE</scope>
</reference>
<feature type="non-terminal residue" evidence="11">
    <location>
        <position position="1"/>
    </location>
</feature>
<gene>
    <name evidence="11" type="ORF">METZ01_LOCUS18933</name>
</gene>
<dbReference type="EC" id="2.7.4.25" evidence="2"/>
<evidence type="ECO:0000259" key="10">
    <source>
        <dbReference type="Pfam" id="PF02224"/>
    </source>
</evidence>
<keyword evidence="3" id="KW-0808">Transferase</keyword>
<dbReference type="GO" id="GO:0036431">
    <property type="term" value="F:dCMP kinase activity"/>
    <property type="evidence" value="ECO:0007669"/>
    <property type="project" value="InterPro"/>
</dbReference>
<dbReference type="InterPro" id="IPR027417">
    <property type="entry name" value="P-loop_NTPase"/>
</dbReference>
<dbReference type="CDD" id="cd02020">
    <property type="entry name" value="CMPK"/>
    <property type="match status" value="1"/>
</dbReference>
<dbReference type="HAMAP" id="MF_00238">
    <property type="entry name" value="Cytidyl_kinase_type1"/>
    <property type="match status" value="1"/>
</dbReference>
<organism evidence="11">
    <name type="scientific">marine metagenome</name>
    <dbReference type="NCBI Taxonomy" id="408172"/>
    <lineage>
        <taxon>unclassified sequences</taxon>
        <taxon>metagenomes</taxon>
        <taxon>ecological metagenomes</taxon>
    </lineage>
</organism>
<dbReference type="EMBL" id="UINC01000975">
    <property type="protein sequence ID" value="SUZ66079.1"/>
    <property type="molecule type" value="Genomic_DNA"/>
</dbReference>
<evidence type="ECO:0000256" key="5">
    <source>
        <dbReference type="ARBA" id="ARBA00022777"/>
    </source>
</evidence>
<comment type="catalytic activity">
    <reaction evidence="8">
        <text>CMP + ATP = CDP + ADP</text>
        <dbReference type="Rhea" id="RHEA:11600"/>
        <dbReference type="ChEBI" id="CHEBI:30616"/>
        <dbReference type="ChEBI" id="CHEBI:58069"/>
        <dbReference type="ChEBI" id="CHEBI:60377"/>
        <dbReference type="ChEBI" id="CHEBI:456216"/>
        <dbReference type="EC" id="2.7.4.25"/>
    </reaction>
</comment>
<feature type="domain" description="Cytidylate kinase" evidence="10">
    <location>
        <begin position="9"/>
        <end position="224"/>
    </location>
</feature>
<dbReference type="GO" id="GO:0006139">
    <property type="term" value="P:nucleobase-containing compound metabolic process"/>
    <property type="evidence" value="ECO:0007669"/>
    <property type="project" value="InterPro"/>
</dbReference>
<accession>A0A381PJ06</accession>
<keyword evidence="4" id="KW-0547">Nucleotide-binding</keyword>
<comment type="similarity">
    <text evidence="1">Belongs to the cytidylate kinase family. Type 1 subfamily.</text>
</comment>
<dbReference type="Pfam" id="PF02224">
    <property type="entry name" value="Cytidylate_kin"/>
    <property type="match status" value="1"/>
</dbReference>
<feature type="region of interest" description="Disordered" evidence="9">
    <location>
        <begin position="162"/>
        <end position="207"/>
    </location>
</feature>
<feature type="compositionally biased region" description="Basic and acidic residues" evidence="9">
    <location>
        <begin position="162"/>
        <end position="204"/>
    </location>
</feature>
<keyword evidence="5" id="KW-0418">Kinase</keyword>
<dbReference type="InterPro" id="IPR011994">
    <property type="entry name" value="Cytidylate_kinase_dom"/>
</dbReference>
<dbReference type="SUPFAM" id="SSF52540">
    <property type="entry name" value="P-loop containing nucleoside triphosphate hydrolases"/>
    <property type="match status" value="1"/>
</dbReference>
<dbReference type="AlphaFoldDB" id="A0A381PJ06"/>
<name>A0A381PJ06_9ZZZZ</name>
<keyword evidence="6" id="KW-0067">ATP-binding</keyword>
<protein>
    <recommendedName>
        <fullName evidence="2">(d)CMP kinase</fullName>
        <ecNumber evidence="2">2.7.4.25</ecNumber>
    </recommendedName>
</protein>
<evidence type="ECO:0000256" key="6">
    <source>
        <dbReference type="ARBA" id="ARBA00022840"/>
    </source>
</evidence>
<evidence type="ECO:0000256" key="7">
    <source>
        <dbReference type="ARBA" id="ARBA00047615"/>
    </source>
</evidence>
<evidence type="ECO:0000256" key="8">
    <source>
        <dbReference type="ARBA" id="ARBA00048478"/>
    </source>
</evidence>
<dbReference type="Gene3D" id="3.40.50.300">
    <property type="entry name" value="P-loop containing nucleotide triphosphate hydrolases"/>
    <property type="match status" value="1"/>
</dbReference>
<evidence type="ECO:0000256" key="9">
    <source>
        <dbReference type="SAM" id="MobiDB-lite"/>
    </source>
</evidence>
<comment type="catalytic activity">
    <reaction evidence="7">
        <text>dCMP + ATP = dCDP + ADP</text>
        <dbReference type="Rhea" id="RHEA:25094"/>
        <dbReference type="ChEBI" id="CHEBI:30616"/>
        <dbReference type="ChEBI" id="CHEBI:57566"/>
        <dbReference type="ChEBI" id="CHEBI:58593"/>
        <dbReference type="ChEBI" id="CHEBI:456216"/>
        <dbReference type="EC" id="2.7.4.25"/>
    </reaction>
</comment>
<dbReference type="InterPro" id="IPR003136">
    <property type="entry name" value="Cytidylate_kin"/>
</dbReference>